<dbReference type="SUPFAM" id="SSF109775">
    <property type="entry name" value="Mannose-6-phosphate receptor binding protein 1 (Tip47), C-terminal domain"/>
    <property type="match status" value="1"/>
</dbReference>
<dbReference type="GO" id="GO:0010890">
    <property type="term" value="P:positive regulation of triglyceride storage"/>
    <property type="evidence" value="ECO:0007669"/>
    <property type="project" value="TreeGrafter"/>
</dbReference>
<dbReference type="Gene3D" id="3.30.720.170">
    <property type="entry name" value="Perilipin, alpha-beta domain"/>
    <property type="match status" value="1"/>
</dbReference>
<dbReference type="EMBL" id="CAWUFR010000034">
    <property type="protein sequence ID" value="CAK6958471.1"/>
    <property type="molecule type" value="Genomic_DNA"/>
</dbReference>
<dbReference type="Pfam" id="PF03036">
    <property type="entry name" value="Perilipin"/>
    <property type="match status" value="1"/>
</dbReference>
<dbReference type="Proteomes" id="UP001314229">
    <property type="component" value="Unassembled WGS sequence"/>
</dbReference>
<protein>
    <submittedName>
        <fullName evidence="4">Perilipin-2-like</fullName>
    </submittedName>
</protein>
<evidence type="ECO:0000256" key="2">
    <source>
        <dbReference type="ARBA" id="ARBA00006311"/>
    </source>
</evidence>
<comment type="similarity">
    <text evidence="2">Belongs to the perilipin family.</text>
</comment>
<sequence length="349" mass="38845">MKHSAGVRNMPMNNNQKVQVGVAARLAKLPMVSSAYAQLSVLYTDTKSSHPSLRSVCEVLENSVTALGSVASDRFSPVIVKLEPQISIANNVACKSLDWLETTFPVLHTPTEQIVIEAKNKMLEIWDVVNIAANGTLGCVHHTVACVIERMQQDDEQSNHAVLETAIRVVSIGLDSALSMSEALMDRVLPPTEEEKKEETHLVEDFEAAALRRRYHVRLVTLTAKLCRRTYHKAGAKMQSVEVMSRSPGLLRDLQTSWLALSWSLQGVPQYLQHQVFIFISQMYHVGRPSSQQNHSSQDRSCLKAAEAPMAYKDVVKIPPKVTPNCRMRRAVKTSMFENGCNVKGCVPR</sequence>
<dbReference type="InterPro" id="IPR004279">
    <property type="entry name" value="Perilipin"/>
</dbReference>
<dbReference type="PANTHER" id="PTHR14024">
    <property type="entry name" value="PERILIPIN"/>
    <property type="match status" value="1"/>
</dbReference>
<comment type="subcellular location">
    <subcellularLocation>
        <location evidence="1">Lipid droplet</location>
    </subcellularLocation>
</comment>
<organism evidence="4 5">
    <name type="scientific">Scomber scombrus</name>
    <name type="common">Atlantic mackerel</name>
    <name type="synonym">Scomber vernalis</name>
    <dbReference type="NCBI Taxonomy" id="13677"/>
    <lineage>
        <taxon>Eukaryota</taxon>
        <taxon>Metazoa</taxon>
        <taxon>Chordata</taxon>
        <taxon>Craniata</taxon>
        <taxon>Vertebrata</taxon>
        <taxon>Euteleostomi</taxon>
        <taxon>Actinopterygii</taxon>
        <taxon>Neopterygii</taxon>
        <taxon>Teleostei</taxon>
        <taxon>Neoteleostei</taxon>
        <taxon>Acanthomorphata</taxon>
        <taxon>Pelagiaria</taxon>
        <taxon>Scombriformes</taxon>
        <taxon>Scombridae</taxon>
        <taxon>Scomber</taxon>
    </lineage>
</organism>
<dbReference type="GO" id="GO:0005811">
    <property type="term" value="C:lipid droplet"/>
    <property type="evidence" value="ECO:0007669"/>
    <property type="project" value="UniProtKB-SubCell"/>
</dbReference>
<dbReference type="GO" id="GO:0019915">
    <property type="term" value="P:lipid storage"/>
    <property type="evidence" value="ECO:0007669"/>
    <property type="project" value="TreeGrafter"/>
</dbReference>
<keyword evidence="5" id="KW-1185">Reference proteome</keyword>
<dbReference type="PANTHER" id="PTHR14024:SF25">
    <property type="entry name" value="PERILIPIN-2"/>
    <property type="match status" value="1"/>
</dbReference>
<accession>A0AAV1NJL7</accession>
<keyword evidence="3" id="KW-0551">Lipid droplet</keyword>
<name>A0AAV1NJL7_SCOSC</name>
<gene>
    <name evidence="4" type="ORF">FSCOSCO3_A011123</name>
</gene>
<evidence type="ECO:0000313" key="4">
    <source>
        <dbReference type="EMBL" id="CAK6958471.1"/>
    </source>
</evidence>
<evidence type="ECO:0000256" key="1">
    <source>
        <dbReference type="ARBA" id="ARBA00004502"/>
    </source>
</evidence>
<comment type="caution">
    <text evidence="4">The sequence shown here is derived from an EMBL/GenBank/DDBJ whole genome shotgun (WGS) entry which is preliminary data.</text>
</comment>
<evidence type="ECO:0000313" key="5">
    <source>
        <dbReference type="Proteomes" id="UP001314229"/>
    </source>
</evidence>
<dbReference type="GO" id="GO:0005829">
    <property type="term" value="C:cytosol"/>
    <property type="evidence" value="ECO:0007669"/>
    <property type="project" value="TreeGrafter"/>
</dbReference>
<proteinExistence type="inferred from homology"/>
<reference evidence="4 5" key="1">
    <citation type="submission" date="2024-01" db="EMBL/GenBank/DDBJ databases">
        <authorList>
            <person name="Alioto T."/>
            <person name="Alioto T."/>
            <person name="Gomez Garrido J."/>
        </authorList>
    </citation>
    <scope>NUCLEOTIDE SEQUENCE [LARGE SCALE GENOMIC DNA]</scope>
</reference>
<dbReference type="AlphaFoldDB" id="A0AAV1NJL7"/>
<evidence type="ECO:0000256" key="3">
    <source>
        <dbReference type="ARBA" id="ARBA00022677"/>
    </source>
</evidence>